<comment type="pathway">
    <text evidence="3 17 18">Cell wall biogenesis; peptidoglycan biosynthesis.</text>
</comment>
<keyword evidence="7 17" id="KW-0963">Cytoplasm</keyword>
<organism evidence="21 22">
    <name type="scientific">Latilactobacillus fuchuensis DSM 14340 = JCM 11249</name>
    <dbReference type="NCBI Taxonomy" id="1423747"/>
    <lineage>
        <taxon>Bacteria</taxon>
        <taxon>Bacillati</taxon>
        <taxon>Bacillota</taxon>
        <taxon>Bacilli</taxon>
        <taxon>Lactobacillales</taxon>
        <taxon>Lactobacillaceae</taxon>
        <taxon>Latilactobacillus</taxon>
    </lineage>
</organism>
<evidence type="ECO:0000256" key="8">
    <source>
        <dbReference type="ARBA" id="ARBA00022598"/>
    </source>
</evidence>
<evidence type="ECO:0000256" key="6">
    <source>
        <dbReference type="ARBA" id="ARBA00015655"/>
    </source>
</evidence>
<dbReference type="GO" id="GO:0051301">
    <property type="term" value="P:cell division"/>
    <property type="evidence" value="ECO:0007669"/>
    <property type="project" value="UniProtKB-KW"/>
</dbReference>
<dbReference type="InterPro" id="IPR036615">
    <property type="entry name" value="Mur_ligase_C_dom_sf"/>
</dbReference>
<dbReference type="InterPro" id="IPR013221">
    <property type="entry name" value="Mur_ligase_cen"/>
</dbReference>
<dbReference type="SUPFAM" id="SSF53623">
    <property type="entry name" value="MurD-like peptide ligases, catalytic domain"/>
    <property type="match status" value="1"/>
</dbReference>
<dbReference type="Gene3D" id="3.40.50.720">
    <property type="entry name" value="NAD(P)-binding Rossmann-like Domain"/>
    <property type="match status" value="1"/>
</dbReference>
<keyword evidence="17 18" id="KW-0132">Cell division</keyword>
<evidence type="ECO:0000313" key="21">
    <source>
        <dbReference type="EMBL" id="KRL61440.1"/>
    </source>
</evidence>
<name>A0A0R1RWL8_9LACO</name>
<keyword evidence="12 17" id="KW-0573">Peptidoglycan synthesis</keyword>
<evidence type="ECO:0000256" key="13">
    <source>
        <dbReference type="ARBA" id="ARBA00023316"/>
    </source>
</evidence>
<evidence type="ECO:0000259" key="19">
    <source>
        <dbReference type="Pfam" id="PF02875"/>
    </source>
</evidence>
<evidence type="ECO:0000256" key="3">
    <source>
        <dbReference type="ARBA" id="ARBA00004752"/>
    </source>
</evidence>
<keyword evidence="8 17" id="KW-0436">Ligase</keyword>
<dbReference type="InterPro" id="IPR005762">
    <property type="entry name" value="MurD"/>
</dbReference>
<keyword evidence="17 18" id="KW-0131">Cell cycle</keyword>
<keyword evidence="11 17" id="KW-0133">Cell shape</keyword>
<evidence type="ECO:0000256" key="17">
    <source>
        <dbReference type="HAMAP-Rule" id="MF_00639"/>
    </source>
</evidence>
<protein>
    <recommendedName>
        <fullName evidence="6 17">UDP-N-acetylmuramoylalanine--D-glutamate ligase</fullName>
        <ecNumber evidence="5 17">6.3.2.9</ecNumber>
    </recommendedName>
    <alternativeName>
        <fullName evidence="15 17">D-glutamic acid-adding enzyme</fullName>
    </alternativeName>
    <alternativeName>
        <fullName evidence="14 17">UDP-N-acetylmuramoyl-L-alanyl-D-glutamate synthetase</fullName>
    </alternativeName>
</protein>
<dbReference type="OrthoDB" id="9809796at2"/>
<dbReference type="AlphaFoldDB" id="A0A0R1RWL8"/>
<dbReference type="PANTHER" id="PTHR43692">
    <property type="entry name" value="UDP-N-ACETYLMURAMOYLALANINE--D-GLUTAMATE LIGASE"/>
    <property type="match status" value="1"/>
</dbReference>
<comment type="function">
    <text evidence="1 17 18">Cell wall formation. Catalyzes the addition of glutamate to the nucleotide precursor UDP-N-acetylmuramoyl-L-alanine (UMA).</text>
</comment>
<feature type="domain" description="Mur ligase central" evidence="20">
    <location>
        <begin position="118"/>
        <end position="292"/>
    </location>
</feature>
<dbReference type="UniPathway" id="UPA00219"/>
<evidence type="ECO:0000256" key="4">
    <source>
        <dbReference type="ARBA" id="ARBA00010416"/>
    </source>
</evidence>
<dbReference type="Pfam" id="PF02875">
    <property type="entry name" value="Mur_ligase_C"/>
    <property type="match status" value="1"/>
</dbReference>
<evidence type="ECO:0000256" key="7">
    <source>
        <dbReference type="ARBA" id="ARBA00022490"/>
    </source>
</evidence>
<dbReference type="RefSeq" id="WP_056950123.1">
    <property type="nucleotide sequence ID" value="NZ_AZEX01000018.1"/>
</dbReference>
<feature type="binding site" evidence="17">
    <location>
        <begin position="120"/>
        <end position="126"/>
    </location>
    <ligand>
        <name>ATP</name>
        <dbReference type="ChEBI" id="CHEBI:30616"/>
    </ligand>
</feature>
<evidence type="ECO:0000259" key="20">
    <source>
        <dbReference type="Pfam" id="PF08245"/>
    </source>
</evidence>
<accession>A0A0R1RWL8</accession>
<dbReference type="Pfam" id="PF08245">
    <property type="entry name" value="Mur_ligase_M"/>
    <property type="match status" value="1"/>
</dbReference>
<dbReference type="GO" id="GO:0008360">
    <property type="term" value="P:regulation of cell shape"/>
    <property type="evidence" value="ECO:0007669"/>
    <property type="project" value="UniProtKB-KW"/>
</dbReference>
<evidence type="ECO:0000256" key="11">
    <source>
        <dbReference type="ARBA" id="ARBA00022960"/>
    </source>
</evidence>
<dbReference type="Gene3D" id="3.90.190.20">
    <property type="entry name" value="Mur ligase, C-terminal domain"/>
    <property type="match status" value="1"/>
</dbReference>
<evidence type="ECO:0000256" key="5">
    <source>
        <dbReference type="ARBA" id="ARBA00012212"/>
    </source>
</evidence>
<dbReference type="PANTHER" id="PTHR43692:SF1">
    <property type="entry name" value="UDP-N-ACETYLMURAMOYLALANINE--D-GLUTAMATE LIGASE"/>
    <property type="match status" value="1"/>
</dbReference>
<dbReference type="PATRIC" id="fig|1423747.3.peg.671"/>
<dbReference type="Gene3D" id="3.40.1190.10">
    <property type="entry name" value="Mur-like, catalytic domain"/>
    <property type="match status" value="1"/>
</dbReference>
<feature type="domain" description="Mur ligase C-terminal" evidence="19">
    <location>
        <begin position="316"/>
        <end position="430"/>
    </location>
</feature>
<gene>
    <name evidence="17" type="primary">murD</name>
    <name evidence="21" type="ORF">FC69_GL000656</name>
</gene>
<dbReference type="GO" id="GO:0071555">
    <property type="term" value="P:cell wall organization"/>
    <property type="evidence" value="ECO:0007669"/>
    <property type="project" value="UniProtKB-KW"/>
</dbReference>
<evidence type="ECO:0000256" key="16">
    <source>
        <dbReference type="ARBA" id="ARBA00047632"/>
    </source>
</evidence>
<dbReference type="GO" id="GO:0005737">
    <property type="term" value="C:cytoplasm"/>
    <property type="evidence" value="ECO:0007669"/>
    <property type="project" value="UniProtKB-SubCell"/>
</dbReference>
<dbReference type="GO" id="GO:0005524">
    <property type="term" value="F:ATP binding"/>
    <property type="evidence" value="ECO:0007669"/>
    <property type="project" value="UniProtKB-UniRule"/>
</dbReference>
<dbReference type="Proteomes" id="UP000051264">
    <property type="component" value="Unassembled WGS sequence"/>
</dbReference>
<evidence type="ECO:0000256" key="15">
    <source>
        <dbReference type="ARBA" id="ARBA00032324"/>
    </source>
</evidence>
<evidence type="ECO:0000256" key="10">
    <source>
        <dbReference type="ARBA" id="ARBA00022840"/>
    </source>
</evidence>
<comment type="similarity">
    <text evidence="4 17">Belongs to the MurCDEF family.</text>
</comment>
<keyword evidence="10 17" id="KW-0067">ATP-binding</keyword>
<evidence type="ECO:0000256" key="14">
    <source>
        <dbReference type="ARBA" id="ARBA00030398"/>
    </source>
</evidence>
<dbReference type="EMBL" id="AZEX01000018">
    <property type="protein sequence ID" value="KRL61440.1"/>
    <property type="molecule type" value="Genomic_DNA"/>
</dbReference>
<reference evidence="21 22" key="1">
    <citation type="journal article" date="2015" name="Genome Announc.">
        <title>Expanding the biotechnology potential of lactobacilli through comparative genomics of 213 strains and associated genera.</title>
        <authorList>
            <person name="Sun Z."/>
            <person name="Harris H.M."/>
            <person name="McCann A."/>
            <person name="Guo C."/>
            <person name="Argimon S."/>
            <person name="Zhang W."/>
            <person name="Yang X."/>
            <person name="Jeffery I.B."/>
            <person name="Cooney J.C."/>
            <person name="Kagawa T.F."/>
            <person name="Liu W."/>
            <person name="Song Y."/>
            <person name="Salvetti E."/>
            <person name="Wrobel A."/>
            <person name="Rasinkangas P."/>
            <person name="Parkhill J."/>
            <person name="Rea M.C."/>
            <person name="O'Sullivan O."/>
            <person name="Ritari J."/>
            <person name="Douillard F.P."/>
            <person name="Paul Ross R."/>
            <person name="Yang R."/>
            <person name="Briner A.E."/>
            <person name="Felis G.E."/>
            <person name="de Vos W.M."/>
            <person name="Barrangou R."/>
            <person name="Klaenhammer T.R."/>
            <person name="Caufield P.W."/>
            <person name="Cui Y."/>
            <person name="Zhang H."/>
            <person name="O'Toole P.W."/>
        </authorList>
    </citation>
    <scope>NUCLEOTIDE SEQUENCE [LARGE SCALE GENOMIC DNA]</scope>
    <source>
        <strain evidence="21 22">DSM 14340</strain>
    </source>
</reference>
<dbReference type="eggNOG" id="COG0771">
    <property type="taxonomic scope" value="Bacteria"/>
</dbReference>
<evidence type="ECO:0000256" key="1">
    <source>
        <dbReference type="ARBA" id="ARBA00002734"/>
    </source>
</evidence>
<dbReference type="GO" id="GO:0008764">
    <property type="term" value="F:UDP-N-acetylmuramoylalanine-D-glutamate ligase activity"/>
    <property type="evidence" value="ECO:0007669"/>
    <property type="project" value="UniProtKB-UniRule"/>
</dbReference>
<evidence type="ECO:0000256" key="9">
    <source>
        <dbReference type="ARBA" id="ARBA00022741"/>
    </source>
</evidence>
<keyword evidence="9 17" id="KW-0547">Nucleotide-binding</keyword>
<evidence type="ECO:0000256" key="18">
    <source>
        <dbReference type="RuleBase" id="RU003664"/>
    </source>
</evidence>
<evidence type="ECO:0000313" key="22">
    <source>
        <dbReference type="Proteomes" id="UP000051264"/>
    </source>
</evidence>
<comment type="caution">
    <text evidence="21">The sequence shown here is derived from an EMBL/GenBank/DDBJ whole genome shotgun (WGS) entry which is preliminary data.</text>
</comment>
<dbReference type="Pfam" id="PF21799">
    <property type="entry name" value="MurD-like_N"/>
    <property type="match status" value="1"/>
</dbReference>
<dbReference type="GO" id="GO:0009252">
    <property type="term" value="P:peptidoglycan biosynthetic process"/>
    <property type="evidence" value="ECO:0007669"/>
    <property type="project" value="UniProtKB-UniRule"/>
</dbReference>
<comment type="catalytic activity">
    <reaction evidence="16 17 18">
        <text>UDP-N-acetyl-alpha-D-muramoyl-L-alanine + D-glutamate + ATP = UDP-N-acetyl-alpha-D-muramoyl-L-alanyl-D-glutamate + ADP + phosphate + H(+)</text>
        <dbReference type="Rhea" id="RHEA:16429"/>
        <dbReference type="ChEBI" id="CHEBI:15378"/>
        <dbReference type="ChEBI" id="CHEBI:29986"/>
        <dbReference type="ChEBI" id="CHEBI:30616"/>
        <dbReference type="ChEBI" id="CHEBI:43474"/>
        <dbReference type="ChEBI" id="CHEBI:83898"/>
        <dbReference type="ChEBI" id="CHEBI:83900"/>
        <dbReference type="ChEBI" id="CHEBI:456216"/>
        <dbReference type="EC" id="6.3.2.9"/>
    </reaction>
</comment>
<dbReference type="HAMAP" id="MF_00639">
    <property type="entry name" value="MurD"/>
    <property type="match status" value="1"/>
</dbReference>
<evidence type="ECO:0000256" key="2">
    <source>
        <dbReference type="ARBA" id="ARBA00004496"/>
    </source>
</evidence>
<evidence type="ECO:0000256" key="12">
    <source>
        <dbReference type="ARBA" id="ARBA00022984"/>
    </source>
</evidence>
<dbReference type="NCBIfam" id="TIGR01087">
    <property type="entry name" value="murD"/>
    <property type="match status" value="1"/>
</dbReference>
<dbReference type="STRING" id="1423747.FC69_GL000656"/>
<dbReference type="EC" id="6.3.2.9" evidence="5 17"/>
<keyword evidence="13 17" id="KW-0961">Cell wall biogenesis/degradation</keyword>
<comment type="subcellular location">
    <subcellularLocation>
        <location evidence="2 17 18">Cytoplasm</location>
    </subcellularLocation>
</comment>
<dbReference type="SUPFAM" id="SSF53244">
    <property type="entry name" value="MurD-like peptide ligases, peptide-binding domain"/>
    <property type="match status" value="1"/>
</dbReference>
<dbReference type="InterPro" id="IPR036565">
    <property type="entry name" value="Mur-like_cat_sf"/>
</dbReference>
<proteinExistence type="inferred from homology"/>
<sequence>MRTVATYQDQAVLVLGLGKSGINAAQLLLKLGATVVVNDGQDQETSEAVAELRALGAIVITGSHPVSLFDEHAFSYLFKNPGIRYDNPMVEAAVARHIPVLTEPELAYEVSEAQWVSVTGSNGKTTTTTLIQLMLDYKRAQGHAYAAGNIGIPLSQVAQKVTDQDVMVTELSSFQLMGTTTVKPKIAVLTNIYEAHLDFHGSRANYVQAKMRIVQNQTADDYFVVNWDLPELRELSQQTKAQVVPFSRLGASQAGAYVEAGQLCFKGEAIMPVEEINIPGDHNVENALAALAGAKLMGQSNEAIIEVLTTFTGVKHRMQFVTEYQQRRFYNDSKATNMEATEVALKSFQQPIVLIAGGLDRGFTFEPLLPLLKAHVKAVILYGETKQLLAQTAKEAGIQVIEIVDHLTEAVPAAYAASAAGDVVLLSPACASWDQFKTFEERGDVYLDAVDKIIAE</sequence>
<dbReference type="SUPFAM" id="SSF51984">
    <property type="entry name" value="MurCD N-terminal domain"/>
    <property type="match status" value="1"/>
</dbReference>
<dbReference type="InterPro" id="IPR004101">
    <property type="entry name" value="Mur_ligase_C"/>
</dbReference>